<dbReference type="EMBL" id="CABITT030000001">
    <property type="protein sequence ID" value="VVA90569.1"/>
    <property type="molecule type" value="Genomic_DNA"/>
</dbReference>
<reference evidence="1" key="1">
    <citation type="submission" date="2019-07" db="EMBL/GenBank/DDBJ databases">
        <authorList>
            <person name="Dittberner H."/>
        </authorList>
    </citation>
    <scope>NUCLEOTIDE SEQUENCE [LARGE SCALE GENOMIC DNA]</scope>
</reference>
<dbReference type="Proteomes" id="UP000489600">
    <property type="component" value="Unassembled WGS sequence"/>
</dbReference>
<keyword evidence="2" id="KW-1185">Reference proteome</keyword>
<accession>A0A565ANG3</accession>
<comment type="caution">
    <text evidence="1">The sequence shown here is derived from an EMBL/GenBank/DDBJ whole genome shotgun (WGS) entry which is preliminary data.</text>
</comment>
<sequence>MAYDTKLFMFGIDARVGFALIRSDSESGSCVSMELVSENTKLFIFFVCL</sequence>
<organism evidence="1 2">
    <name type="scientific">Arabis nemorensis</name>
    <dbReference type="NCBI Taxonomy" id="586526"/>
    <lineage>
        <taxon>Eukaryota</taxon>
        <taxon>Viridiplantae</taxon>
        <taxon>Streptophyta</taxon>
        <taxon>Embryophyta</taxon>
        <taxon>Tracheophyta</taxon>
        <taxon>Spermatophyta</taxon>
        <taxon>Magnoliopsida</taxon>
        <taxon>eudicotyledons</taxon>
        <taxon>Gunneridae</taxon>
        <taxon>Pentapetalae</taxon>
        <taxon>rosids</taxon>
        <taxon>malvids</taxon>
        <taxon>Brassicales</taxon>
        <taxon>Brassicaceae</taxon>
        <taxon>Arabideae</taxon>
        <taxon>Arabis</taxon>
    </lineage>
</organism>
<name>A0A565ANG3_9BRAS</name>
<evidence type="ECO:0000313" key="2">
    <source>
        <dbReference type="Proteomes" id="UP000489600"/>
    </source>
</evidence>
<proteinExistence type="predicted"/>
<protein>
    <submittedName>
        <fullName evidence="1">Uncharacterized protein</fullName>
    </submittedName>
</protein>
<dbReference type="AlphaFoldDB" id="A0A565ANG3"/>
<evidence type="ECO:0000313" key="1">
    <source>
        <dbReference type="EMBL" id="VVA90569.1"/>
    </source>
</evidence>
<gene>
    <name evidence="1" type="ORF">ANE_LOCUS1014</name>
</gene>